<dbReference type="AlphaFoldDB" id="A0A1M7XWZ5"/>
<gene>
    <name evidence="1" type="ORF">SAMN02745217_00186</name>
</gene>
<organism evidence="1 2">
    <name type="scientific">Anaerocolumna xylanovorans DSM 12503</name>
    <dbReference type="NCBI Taxonomy" id="1121345"/>
    <lineage>
        <taxon>Bacteria</taxon>
        <taxon>Bacillati</taxon>
        <taxon>Bacillota</taxon>
        <taxon>Clostridia</taxon>
        <taxon>Lachnospirales</taxon>
        <taxon>Lachnospiraceae</taxon>
        <taxon>Anaerocolumna</taxon>
    </lineage>
</organism>
<accession>A0A1M7XWZ5</accession>
<proteinExistence type="predicted"/>
<dbReference type="EMBL" id="FRFD01000003">
    <property type="protein sequence ID" value="SHO43327.1"/>
    <property type="molecule type" value="Genomic_DNA"/>
</dbReference>
<evidence type="ECO:0000313" key="2">
    <source>
        <dbReference type="Proteomes" id="UP000184612"/>
    </source>
</evidence>
<dbReference type="Proteomes" id="UP000184612">
    <property type="component" value="Unassembled WGS sequence"/>
</dbReference>
<keyword evidence="2" id="KW-1185">Reference proteome</keyword>
<reference evidence="1 2" key="1">
    <citation type="submission" date="2016-12" db="EMBL/GenBank/DDBJ databases">
        <authorList>
            <person name="Song W.-J."/>
            <person name="Kurnit D.M."/>
        </authorList>
    </citation>
    <scope>NUCLEOTIDE SEQUENCE [LARGE SCALE GENOMIC DNA]</scope>
    <source>
        <strain evidence="1 2">DSM 12503</strain>
    </source>
</reference>
<protein>
    <submittedName>
        <fullName evidence="1">Uncharacterized protein</fullName>
    </submittedName>
</protein>
<name>A0A1M7XWZ5_9FIRM</name>
<evidence type="ECO:0000313" key="1">
    <source>
        <dbReference type="EMBL" id="SHO43327.1"/>
    </source>
</evidence>
<dbReference type="STRING" id="1121345.SAMN02745217_00186"/>
<sequence length="47" mass="5791">MMYYKDKHMKKVIGRTQVIFAYIYEVSIEGFLMTLKWQKLWLAFLVE</sequence>